<proteinExistence type="predicted"/>
<keyword evidence="2" id="KW-1185">Reference proteome</keyword>
<evidence type="ECO:0000313" key="2">
    <source>
        <dbReference type="Proteomes" id="UP000749559"/>
    </source>
</evidence>
<comment type="caution">
    <text evidence="1">The sequence shown here is derived from an EMBL/GenBank/DDBJ whole genome shotgun (WGS) entry which is preliminary data.</text>
</comment>
<feature type="non-terminal residue" evidence="1">
    <location>
        <position position="216"/>
    </location>
</feature>
<evidence type="ECO:0000313" key="1">
    <source>
        <dbReference type="EMBL" id="CAH1789209.1"/>
    </source>
</evidence>
<dbReference type="Proteomes" id="UP000749559">
    <property type="component" value="Unassembled WGS sequence"/>
</dbReference>
<accession>A0A8S4P838</accession>
<feature type="non-terminal residue" evidence="1">
    <location>
        <position position="1"/>
    </location>
</feature>
<dbReference type="AlphaFoldDB" id="A0A8S4P838"/>
<reference evidence="1" key="1">
    <citation type="submission" date="2022-03" db="EMBL/GenBank/DDBJ databases">
        <authorList>
            <person name="Martin C."/>
        </authorList>
    </citation>
    <scope>NUCLEOTIDE SEQUENCE</scope>
</reference>
<dbReference type="EMBL" id="CAIIXF020000007">
    <property type="protein sequence ID" value="CAH1789209.1"/>
    <property type="molecule type" value="Genomic_DNA"/>
</dbReference>
<protein>
    <submittedName>
        <fullName evidence="1">Uncharacterized protein</fullName>
    </submittedName>
</protein>
<organism evidence="1 2">
    <name type="scientific">Owenia fusiformis</name>
    <name type="common">Polychaete worm</name>
    <dbReference type="NCBI Taxonomy" id="6347"/>
    <lineage>
        <taxon>Eukaryota</taxon>
        <taxon>Metazoa</taxon>
        <taxon>Spiralia</taxon>
        <taxon>Lophotrochozoa</taxon>
        <taxon>Annelida</taxon>
        <taxon>Polychaeta</taxon>
        <taxon>Sedentaria</taxon>
        <taxon>Canalipalpata</taxon>
        <taxon>Sabellida</taxon>
        <taxon>Oweniida</taxon>
        <taxon>Oweniidae</taxon>
        <taxon>Owenia</taxon>
    </lineage>
</organism>
<gene>
    <name evidence="1" type="ORF">OFUS_LOCUS14611</name>
</gene>
<sequence>KNEINSDPKVNSVLQRYGGYTSETTKSELDSYHDQNIEQNTHFHDQGKVGAQLGIIMNAITESISSIKQTTSPATLRKNNVDTVSKGNDTIHQTIDNTHKSDTSLLSNHSKPLVKRSDYYDYGNYDGPLYGTLRQQWTDYRDDVNVNNGDFPSSTNENDPFMGDNGLKAPSDEYHLPWIDLGQLLVDEDAVDVPTVNTNGNQELGNTHINRDNIEY</sequence>
<name>A0A8S4P838_OWEFU</name>